<evidence type="ECO:0000313" key="2">
    <source>
        <dbReference type="Proteomes" id="UP000036061"/>
    </source>
</evidence>
<proteinExistence type="predicted"/>
<accession>A0A2Z4MK87</accession>
<dbReference type="EMBL" id="CP030117">
    <property type="protein sequence ID" value="AWX56870.1"/>
    <property type="molecule type" value="Genomic_DNA"/>
</dbReference>
<dbReference type="Pfam" id="PF10934">
    <property type="entry name" value="Sheath_initiator"/>
    <property type="match status" value="1"/>
</dbReference>
<name>A0A2Z4MK87_BREBE</name>
<organism evidence="1 2">
    <name type="scientific">Brevibacillus brevis</name>
    <name type="common">Bacillus brevis</name>
    <dbReference type="NCBI Taxonomy" id="1393"/>
    <lineage>
        <taxon>Bacteria</taxon>
        <taxon>Bacillati</taxon>
        <taxon>Bacillota</taxon>
        <taxon>Bacilli</taxon>
        <taxon>Bacillales</taxon>
        <taxon>Paenibacillaceae</taxon>
        <taxon>Brevibacillus</taxon>
    </lineage>
</organism>
<reference evidence="1 2" key="1">
    <citation type="journal article" date="2015" name="Genome Announc.">
        <title>Draft Genome Sequence of Brevibacillus brevis DZQ7, a Plant Growth-Promoting Rhizobacterium with Broad-Spectrum Antimicrobial Activity.</title>
        <authorList>
            <person name="Hou Q."/>
            <person name="Wang C."/>
            <person name="Hou X."/>
            <person name="Xia Z."/>
            <person name="Ye J."/>
            <person name="Liu K."/>
            <person name="Liu H."/>
            <person name="Wang J."/>
            <person name="Guo H."/>
            <person name="Yu X."/>
            <person name="Yang Y."/>
            <person name="Du B."/>
            <person name="Ding Y."/>
        </authorList>
    </citation>
    <scope>NUCLEOTIDE SEQUENCE [LARGE SCALE GENOMIC DNA]</scope>
    <source>
        <strain evidence="1 2">DZQ7</strain>
    </source>
</reference>
<dbReference type="Proteomes" id="UP000036061">
    <property type="component" value="Chromosome"/>
</dbReference>
<dbReference type="AlphaFoldDB" id="A0A2Z4MK87"/>
<dbReference type="RefSeq" id="WP_048033489.1">
    <property type="nucleotide sequence ID" value="NZ_CP030117.1"/>
</dbReference>
<sequence>MSIFPVFPVKDDSPAQELRPIKNVLRTYKFDFETGQFAVRPDGKSVMIDGEEALLQKATKALRTDRYMFSIYSSDYGNELKEVIRSDGTRAWKQAEAKRLVKEALEYLYGIERCENFSFEWVGNTMKISFLMVTEEGVLEMSINV</sequence>
<dbReference type="InterPro" id="IPR020288">
    <property type="entry name" value="Sheath_initiator"/>
</dbReference>
<protein>
    <submittedName>
        <fullName evidence="1">DUF2634 domain-containing protein</fullName>
    </submittedName>
</protein>
<evidence type="ECO:0000313" key="1">
    <source>
        <dbReference type="EMBL" id="AWX56870.1"/>
    </source>
</evidence>
<gene>
    <name evidence="1" type="ORF">AB432_018270</name>
</gene>